<evidence type="ECO:0000256" key="2">
    <source>
        <dbReference type="ARBA" id="ARBA00004477"/>
    </source>
</evidence>
<evidence type="ECO:0000256" key="15">
    <source>
        <dbReference type="PROSITE-ProRule" id="PRU00175"/>
    </source>
</evidence>
<dbReference type="SUPFAM" id="SSF57850">
    <property type="entry name" value="RING/U-box"/>
    <property type="match status" value="1"/>
</dbReference>
<evidence type="ECO:0000256" key="16">
    <source>
        <dbReference type="SAM" id="MobiDB-lite"/>
    </source>
</evidence>
<keyword evidence="7 17" id="KW-0812">Transmembrane</keyword>
<dbReference type="PANTHER" id="PTHR22763:SF184">
    <property type="entry name" value="E3 UBIQUITIN-PROTEIN LIGASE SYNOVIOLIN"/>
    <property type="match status" value="1"/>
</dbReference>
<dbReference type="AlphaFoldDB" id="A0A9P5XKL7"/>
<evidence type="ECO:0000256" key="14">
    <source>
        <dbReference type="ARBA" id="ARBA00023136"/>
    </source>
</evidence>
<keyword evidence="11" id="KW-0256">Endoplasmic reticulum</keyword>
<feature type="compositionally biased region" description="Polar residues" evidence="16">
    <location>
        <begin position="478"/>
        <end position="489"/>
    </location>
</feature>
<keyword evidence="6" id="KW-0808">Transferase</keyword>
<dbReference type="Pfam" id="PF25563">
    <property type="entry name" value="TPR_SYVN1_N"/>
    <property type="match status" value="1"/>
</dbReference>
<feature type="transmembrane region" description="Helical" evidence="17">
    <location>
        <begin position="21"/>
        <end position="41"/>
    </location>
</feature>
<gene>
    <name evidence="19" type="ORF">P691DRAFT_724438</name>
</gene>
<dbReference type="InterPro" id="IPR057992">
    <property type="entry name" value="TPR_SYVN1_N"/>
</dbReference>
<comment type="pathway">
    <text evidence="3">Protein modification; protein ubiquitination.</text>
</comment>
<dbReference type="Pfam" id="PF12678">
    <property type="entry name" value="zf-rbx1"/>
    <property type="match status" value="1"/>
</dbReference>
<comment type="catalytic activity">
    <reaction evidence="1">
        <text>S-ubiquitinyl-[E2 ubiquitin-conjugating enzyme]-L-cysteine + [acceptor protein]-L-lysine = [E2 ubiquitin-conjugating enzyme]-L-cysteine + N(6)-ubiquitinyl-[acceptor protein]-L-lysine.</text>
        <dbReference type="EC" id="2.3.2.27"/>
    </reaction>
</comment>
<dbReference type="GO" id="GO:0036503">
    <property type="term" value="P:ERAD pathway"/>
    <property type="evidence" value="ECO:0007669"/>
    <property type="project" value="TreeGrafter"/>
</dbReference>
<evidence type="ECO:0000256" key="1">
    <source>
        <dbReference type="ARBA" id="ARBA00000900"/>
    </source>
</evidence>
<dbReference type="EC" id="2.3.2.27" evidence="5"/>
<evidence type="ECO:0000256" key="6">
    <source>
        <dbReference type="ARBA" id="ARBA00022679"/>
    </source>
</evidence>
<evidence type="ECO:0000313" key="20">
    <source>
        <dbReference type="Proteomes" id="UP000807342"/>
    </source>
</evidence>
<evidence type="ECO:0000256" key="5">
    <source>
        <dbReference type="ARBA" id="ARBA00012483"/>
    </source>
</evidence>
<feature type="compositionally biased region" description="Polar residues" evidence="16">
    <location>
        <begin position="617"/>
        <end position="649"/>
    </location>
</feature>
<dbReference type="InterPro" id="IPR050731">
    <property type="entry name" value="HRD1_E3_ubiq-ligases"/>
</dbReference>
<feature type="compositionally biased region" description="Polar residues" evidence="16">
    <location>
        <begin position="727"/>
        <end position="743"/>
    </location>
</feature>
<keyword evidence="8" id="KW-0479">Metal-binding</keyword>
<feature type="region of interest" description="Disordered" evidence="16">
    <location>
        <begin position="712"/>
        <end position="776"/>
    </location>
</feature>
<protein>
    <recommendedName>
        <fullName evidence="5">RING-type E3 ubiquitin transferase</fullName>
        <ecNumber evidence="5">2.3.2.27</ecNumber>
    </recommendedName>
</protein>
<evidence type="ECO:0000256" key="4">
    <source>
        <dbReference type="ARBA" id="ARBA00010089"/>
    </source>
</evidence>
<evidence type="ECO:0000256" key="8">
    <source>
        <dbReference type="ARBA" id="ARBA00022723"/>
    </source>
</evidence>
<dbReference type="PROSITE" id="PS50089">
    <property type="entry name" value="ZF_RING_2"/>
    <property type="match status" value="1"/>
</dbReference>
<feature type="transmembrane region" description="Helical" evidence="17">
    <location>
        <begin position="192"/>
        <end position="214"/>
    </location>
</feature>
<evidence type="ECO:0000256" key="10">
    <source>
        <dbReference type="ARBA" id="ARBA00022786"/>
    </source>
</evidence>
<feature type="transmembrane region" description="Helical" evidence="17">
    <location>
        <begin position="157"/>
        <end position="180"/>
    </location>
</feature>
<name>A0A9P5XKL7_9AGAR</name>
<feature type="compositionally biased region" description="Polar residues" evidence="16">
    <location>
        <begin position="535"/>
        <end position="552"/>
    </location>
</feature>
<evidence type="ECO:0000256" key="13">
    <source>
        <dbReference type="ARBA" id="ARBA00022989"/>
    </source>
</evidence>
<dbReference type="GO" id="GO:0061630">
    <property type="term" value="F:ubiquitin protein ligase activity"/>
    <property type="evidence" value="ECO:0007669"/>
    <property type="project" value="UniProtKB-EC"/>
</dbReference>
<dbReference type="GO" id="GO:0043161">
    <property type="term" value="P:proteasome-mediated ubiquitin-dependent protein catabolic process"/>
    <property type="evidence" value="ECO:0007669"/>
    <property type="project" value="TreeGrafter"/>
</dbReference>
<dbReference type="InterPro" id="IPR013083">
    <property type="entry name" value="Znf_RING/FYVE/PHD"/>
</dbReference>
<keyword evidence="13 17" id="KW-1133">Transmembrane helix</keyword>
<sequence length="776" mass="85544">MTMPFLRHRAHILFRSLVSHRIQLYTLVSIVAVSAVILNALRNYSNFYSVAIYLSKSGRSVLVLANFAVLLALICGHIVQRVFFGSLRANEVERLYDRLWFFITESLLAFTIFRDEFDIPFVLMFGFLLFVKSFHWLSGDRIEWMDQQPYPGPSALFHLRMTSLFFILWLTDFIMFVVAIDHTITYGVGGMVLFASEYGILMASIMNTILKYLLSAYELRRAGRRGGENAPPWENKSMWIFYIELATDFLKLTTYLIFFIIIITFYGLPLNIIRDVYITARSFITRLRALHRYQTATRNMDQRYPNATEAELTGMSDRTCIICREDMALPEQGRPPVNDGPNVTPKKLPCGHIFHFHCLRSWLERQQSCPTCRQNVLETNAPQRPVNGPAPAVPQQGNNPADAQPVNNNGANNNPLGNPLGFLGRILGPPGQAANRNPLAPARVIQNAGANGQNNPIVIEYHIQYQVPRAAGAAGATPNPQNPAGTLQPIQPLEGFPGPNGVWQRWPDRGDNAPAQHDVPSQPTTTESPLEGTPIMNSSANGQDGQDSGQKGNSEDPRTAAGSAALRRLNGNSSPTENRNTAPANATEGPQTHIGAPPTPSSSSTAPPLIPLFDLSVPQTVQTPPQTHRPNENPHPTGTHLQSSSATPFHATSISQIPQHLTDAQLALMDELTREAIDERLRVLENVSGTVYRCVEDLLRLRSALPVTDVLNGSFQQPSPHEDNHGTESTLRPGDSTNNSSAQDEGKGKAVDRGLEGKPVQDAPSSSGSSTSRMDM</sequence>
<keyword evidence="10" id="KW-0833">Ubl conjugation pathway</keyword>
<proteinExistence type="inferred from homology"/>
<evidence type="ECO:0000256" key="9">
    <source>
        <dbReference type="ARBA" id="ARBA00022771"/>
    </source>
</evidence>
<evidence type="ECO:0000256" key="17">
    <source>
        <dbReference type="SAM" id="Phobius"/>
    </source>
</evidence>
<dbReference type="SMART" id="SM00184">
    <property type="entry name" value="RING"/>
    <property type="match status" value="1"/>
</dbReference>
<keyword evidence="14 17" id="KW-0472">Membrane</keyword>
<keyword evidence="12" id="KW-0862">Zinc</keyword>
<feature type="compositionally biased region" description="Low complexity" evidence="16">
    <location>
        <begin position="765"/>
        <end position="776"/>
    </location>
</feature>
<reference evidence="19" key="1">
    <citation type="submission" date="2020-11" db="EMBL/GenBank/DDBJ databases">
        <authorList>
            <consortium name="DOE Joint Genome Institute"/>
            <person name="Ahrendt S."/>
            <person name="Riley R."/>
            <person name="Andreopoulos W."/>
            <person name="Labutti K."/>
            <person name="Pangilinan J."/>
            <person name="Ruiz-Duenas F.J."/>
            <person name="Barrasa J.M."/>
            <person name="Sanchez-Garcia M."/>
            <person name="Camarero S."/>
            <person name="Miyauchi S."/>
            <person name="Serrano A."/>
            <person name="Linde D."/>
            <person name="Babiker R."/>
            <person name="Drula E."/>
            <person name="Ayuso-Fernandez I."/>
            <person name="Pacheco R."/>
            <person name="Padilla G."/>
            <person name="Ferreira P."/>
            <person name="Barriuso J."/>
            <person name="Kellner H."/>
            <person name="Castanera R."/>
            <person name="Alfaro M."/>
            <person name="Ramirez L."/>
            <person name="Pisabarro A.G."/>
            <person name="Kuo A."/>
            <person name="Tritt A."/>
            <person name="Lipzen A."/>
            <person name="He G."/>
            <person name="Yan M."/>
            <person name="Ng V."/>
            <person name="Cullen D."/>
            <person name="Martin F."/>
            <person name="Rosso M.-N."/>
            <person name="Henrissat B."/>
            <person name="Hibbett D."/>
            <person name="Martinez A.T."/>
            <person name="Grigoriev I.V."/>
        </authorList>
    </citation>
    <scope>NUCLEOTIDE SEQUENCE</scope>
    <source>
        <strain evidence="19">MF-IS2</strain>
    </source>
</reference>
<comment type="subcellular location">
    <subcellularLocation>
        <location evidence="2">Endoplasmic reticulum membrane</location>
        <topology evidence="2">Multi-pass membrane protein</topology>
    </subcellularLocation>
</comment>
<feature type="transmembrane region" description="Helical" evidence="17">
    <location>
        <begin position="249"/>
        <end position="268"/>
    </location>
</feature>
<dbReference type="EMBL" id="MU151088">
    <property type="protein sequence ID" value="KAF9451280.1"/>
    <property type="molecule type" value="Genomic_DNA"/>
</dbReference>
<feature type="region of interest" description="Disordered" evidence="16">
    <location>
        <begin position="472"/>
        <end position="649"/>
    </location>
</feature>
<comment type="caution">
    <text evidence="19">The sequence shown here is derived from an EMBL/GenBank/DDBJ whole genome shotgun (WGS) entry which is preliminary data.</text>
</comment>
<dbReference type="InterPro" id="IPR001841">
    <property type="entry name" value="Znf_RING"/>
</dbReference>
<feature type="compositionally biased region" description="Low complexity" evidence="16">
    <location>
        <begin position="405"/>
        <end position="417"/>
    </location>
</feature>
<keyword evidence="20" id="KW-1185">Reference proteome</keyword>
<feature type="compositionally biased region" description="Polar residues" evidence="16">
    <location>
        <begin position="570"/>
        <end position="590"/>
    </location>
</feature>
<dbReference type="GO" id="GO:0008270">
    <property type="term" value="F:zinc ion binding"/>
    <property type="evidence" value="ECO:0007669"/>
    <property type="project" value="UniProtKB-KW"/>
</dbReference>
<evidence type="ECO:0000259" key="18">
    <source>
        <dbReference type="PROSITE" id="PS50089"/>
    </source>
</evidence>
<dbReference type="InterPro" id="IPR058051">
    <property type="entry name" value="Znf_RING_synoviolin"/>
</dbReference>
<evidence type="ECO:0000256" key="12">
    <source>
        <dbReference type="ARBA" id="ARBA00022833"/>
    </source>
</evidence>
<dbReference type="InterPro" id="IPR024766">
    <property type="entry name" value="Znf_RING_H2"/>
</dbReference>
<evidence type="ECO:0000256" key="7">
    <source>
        <dbReference type="ARBA" id="ARBA00022692"/>
    </source>
</evidence>
<feature type="transmembrane region" description="Helical" evidence="17">
    <location>
        <begin position="119"/>
        <end position="137"/>
    </location>
</feature>
<dbReference type="Gene3D" id="3.30.40.10">
    <property type="entry name" value="Zinc/RING finger domain, C3HC4 (zinc finger)"/>
    <property type="match status" value="1"/>
</dbReference>
<evidence type="ECO:0000256" key="11">
    <source>
        <dbReference type="ARBA" id="ARBA00022824"/>
    </source>
</evidence>
<dbReference type="CDD" id="cd16479">
    <property type="entry name" value="RING-H2_synoviolin"/>
    <property type="match status" value="1"/>
</dbReference>
<organism evidence="19 20">
    <name type="scientific">Macrolepiota fuliginosa MF-IS2</name>
    <dbReference type="NCBI Taxonomy" id="1400762"/>
    <lineage>
        <taxon>Eukaryota</taxon>
        <taxon>Fungi</taxon>
        <taxon>Dikarya</taxon>
        <taxon>Basidiomycota</taxon>
        <taxon>Agaricomycotina</taxon>
        <taxon>Agaricomycetes</taxon>
        <taxon>Agaricomycetidae</taxon>
        <taxon>Agaricales</taxon>
        <taxon>Agaricineae</taxon>
        <taxon>Agaricaceae</taxon>
        <taxon>Macrolepiota</taxon>
    </lineage>
</organism>
<dbReference type="OrthoDB" id="7759664at2759"/>
<evidence type="ECO:0000256" key="3">
    <source>
        <dbReference type="ARBA" id="ARBA00004906"/>
    </source>
</evidence>
<accession>A0A9P5XKL7</accession>
<feature type="region of interest" description="Disordered" evidence="16">
    <location>
        <begin position="380"/>
        <end position="417"/>
    </location>
</feature>
<feature type="transmembrane region" description="Helical" evidence="17">
    <location>
        <begin position="61"/>
        <end position="83"/>
    </location>
</feature>
<feature type="compositionally biased region" description="Basic and acidic residues" evidence="16">
    <location>
        <begin position="744"/>
        <end position="756"/>
    </location>
</feature>
<keyword evidence="9 15" id="KW-0863">Zinc-finger</keyword>
<dbReference type="PANTHER" id="PTHR22763">
    <property type="entry name" value="RING ZINC FINGER PROTEIN"/>
    <property type="match status" value="1"/>
</dbReference>
<feature type="compositionally biased region" description="Polar residues" evidence="16">
    <location>
        <begin position="519"/>
        <end position="528"/>
    </location>
</feature>
<comment type="similarity">
    <text evidence="4">Belongs to the HRD1 family.</text>
</comment>
<feature type="domain" description="RING-type" evidence="18">
    <location>
        <begin position="320"/>
        <end position="373"/>
    </location>
</feature>
<dbReference type="GO" id="GO:0005789">
    <property type="term" value="C:endoplasmic reticulum membrane"/>
    <property type="evidence" value="ECO:0007669"/>
    <property type="project" value="UniProtKB-SubCell"/>
</dbReference>
<evidence type="ECO:0000313" key="19">
    <source>
        <dbReference type="EMBL" id="KAF9451280.1"/>
    </source>
</evidence>
<dbReference type="Proteomes" id="UP000807342">
    <property type="component" value="Unassembled WGS sequence"/>
</dbReference>